<evidence type="ECO:0000256" key="1">
    <source>
        <dbReference type="ARBA" id="ARBA00001311"/>
    </source>
</evidence>
<feature type="active site" description="Charge relay system" evidence="5">
    <location>
        <position position="217"/>
    </location>
</feature>
<dbReference type="OrthoDB" id="6428749at2759"/>
<gene>
    <name evidence="8" type="ORF">KUCA_T00004574001</name>
</gene>
<accession>W6MXB3</accession>
<dbReference type="EMBL" id="HG793129">
    <property type="protein sequence ID" value="CDK28590.1"/>
    <property type="molecule type" value="Genomic_DNA"/>
</dbReference>
<dbReference type="PANTHER" id="PTHR46072:SF4">
    <property type="entry name" value="AMIDASE C550.07-RELATED"/>
    <property type="match status" value="1"/>
</dbReference>
<feature type="binding site" evidence="6">
    <location>
        <position position="217"/>
    </location>
    <ligand>
        <name>substrate</name>
    </ligand>
</feature>
<dbReference type="GO" id="GO:0004040">
    <property type="term" value="F:amidase activity"/>
    <property type="evidence" value="ECO:0007669"/>
    <property type="project" value="UniProtKB-EC"/>
</dbReference>
<dbReference type="EC" id="3.5.1.4" evidence="3"/>
<dbReference type="PIRSF" id="PIRSF001221">
    <property type="entry name" value="Amidase_fungi"/>
    <property type="match status" value="1"/>
</dbReference>
<dbReference type="Gene3D" id="3.90.1300.10">
    <property type="entry name" value="Amidase signature (AS) domain"/>
    <property type="match status" value="1"/>
</dbReference>
<dbReference type="InterPro" id="IPR036928">
    <property type="entry name" value="AS_sf"/>
</dbReference>
<evidence type="ECO:0000256" key="6">
    <source>
        <dbReference type="PIRSR" id="PIRSR001221-2"/>
    </source>
</evidence>
<dbReference type="Pfam" id="PF01425">
    <property type="entry name" value="Amidase"/>
    <property type="match status" value="1"/>
</dbReference>
<dbReference type="Proteomes" id="UP000019384">
    <property type="component" value="Unassembled WGS sequence"/>
</dbReference>
<evidence type="ECO:0000256" key="4">
    <source>
        <dbReference type="ARBA" id="ARBA00022801"/>
    </source>
</evidence>
<evidence type="ECO:0000313" key="9">
    <source>
        <dbReference type="Proteomes" id="UP000019384"/>
    </source>
</evidence>
<feature type="binding site" evidence="6">
    <location>
        <begin position="238"/>
        <end position="241"/>
    </location>
    <ligand>
        <name>substrate</name>
    </ligand>
</feature>
<dbReference type="GeneID" id="34521968"/>
<reference evidence="8" key="1">
    <citation type="submission" date="2013-12" db="EMBL/GenBank/DDBJ databases">
        <authorList>
            <person name="Genoscope - CEA"/>
        </authorList>
    </citation>
    <scope>NUCLEOTIDE SEQUENCE</scope>
    <source>
        <strain evidence="8">CBS 1993</strain>
    </source>
</reference>
<reference evidence="8" key="2">
    <citation type="submission" date="2014-02" db="EMBL/GenBank/DDBJ databases">
        <title>Complete DNA sequence of /Kuraishia capsulata/ illustrates novel genomic features among budding yeasts (/Saccharomycotina/).</title>
        <authorList>
            <person name="Morales L."/>
            <person name="Noel B."/>
            <person name="Porcel B."/>
            <person name="Marcet-Houben M."/>
            <person name="Hullo M-F."/>
            <person name="Sacerdot C."/>
            <person name="Tekaia F."/>
            <person name="Leh-Louis V."/>
            <person name="Despons L."/>
            <person name="Khanna V."/>
            <person name="Aury J-M."/>
            <person name="Barbe V."/>
            <person name="Couloux A."/>
            <person name="Labadie K."/>
            <person name="Pelletier E."/>
            <person name="Souciet J-L."/>
            <person name="Boekhout T."/>
            <person name="Gabaldon T."/>
            <person name="Wincker P."/>
            <person name="Dujon B."/>
        </authorList>
    </citation>
    <scope>NUCLEOTIDE SEQUENCE</scope>
    <source>
        <strain evidence="8">CBS 1993</strain>
    </source>
</reference>
<sequence length="547" mass="60006">MSEAPADPVLFESWKPKIAKYNQELENSMKQEYRLPKDKFPAADEIDMVPIAKSSGLLTESELTITETSAVELCAKMAKGELTATAVLDAFVKRATIAHELLNVATGFILEDGYARAKELDEYYAKTGKTVGPLHGLPVSIKEHIGFKDKVCHAGFVSLIENVTPDDAVTLKVLYKQGAVFYVRTNEPQSLMHPNTTNYITGKTVNANNIKLSSGGSSGGEGSLVAFKGSPMGMGTDIGGSIRFPAAFNGVYGFKPSSKIISMMGCVAAGEGQESIPCAMGPICSYLDDMTLFMKAYAEAEPWKLDPSLIPRKWEDVTLDPSKLKVAIMWDDGEVKPHPPIQRGLKFAAEKLKAAGVELVDWKPVMPGKAFETVGPMYYGDGCKACKDLLAISGEPIHPLTAYAFSMNHLGDYSAAKLWDLNATKDKIYLETFDQMNELGVDYILAPTYVGVAAEQENIHYWNYTSLWNLLDQPCVIIPTGLRQDPAIDLVEDREPWSKWDAEQKQKYDKDPALFTNGPIALQVVGRRLHDEHALAAAKIIDDILHG</sequence>
<dbReference type="PROSITE" id="PS00571">
    <property type="entry name" value="AMIDASES"/>
    <property type="match status" value="1"/>
</dbReference>
<comment type="similarity">
    <text evidence="2">Belongs to the amidase family.</text>
</comment>
<feature type="active site" description="Acyl-ester intermediate" evidence="5">
    <location>
        <position position="241"/>
    </location>
</feature>
<name>W6MXB3_9ASCO</name>
<dbReference type="RefSeq" id="XP_022460580.1">
    <property type="nucleotide sequence ID" value="XM_022601322.1"/>
</dbReference>
<dbReference type="STRING" id="1382522.W6MXB3"/>
<dbReference type="AlphaFoldDB" id="W6MXB3"/>
<evidence type="ECO:0000256" key="3">
    <source>
        <dbReference type="ARBA" id="ARBA00012922"/>
    </source>
</evidence>
<organism evidence="8 9">
    <name type="scientific">Kuraishia capsulata CBS 1993</name>
    <dbReference type="NCBI Taxonomy" id="1382522"/>
    <lineage>
        <taxon>Eukaryota</taxon>
        <taxon>Fungi</taxon>
        <taxon>Dikarya</taxon>
        <taxon>Ascomycota</taxon>
        <taxon>Saccharomycotina</taxon>
        <taxon>Pichiomycetes</taxon>
        <taxon>Pichiales</taxon>
        <taxon>Pichiaceae</taxon>
        <taxon>Kuraishia</taxon>
    </lineage>
</organism>
<dbReference type="HOGENOM" id="CLU_009600_9_2_1"/>
<feature type="binding site" evidence="6">
    <location>
        <position position="191"/>
    </location>
    <ligand>
        <name>substrate</name>
    </ligand>
</feature>
<proteinExistence type="inferred from homology"/>
<feature type="active site" description="Charge relay system" evidence="5">
    <location>
        <position position="142"/>
    </location>
</feature>
<dbReference type="SUPFAM" id="SSF75304">
    <property type="entry name" value="Amidase signature (AS) enzymes"/>
    <property type="match status" value="1"/>
</dbReference>
<protein>
    <recommendedName>
        <fullName evidence="3">amidase</fullName>
        <ecNumber evidence="3">3.5.1.4</ecNumber>
    </recommendedName>
</protein>
<evidence type="ECO:0000256" key="2">
    <source>
        <dbReference type="ARBA" id="ARBA00009199"/>
    </source>
</evidence>
<comment type="catalytic activity">
    <reaction evidence="1">
        <text>a monocarboxylic acid amide + H2O = a monocarboxylate + NH4(+)</text>
        <dbReference type="Rhea" id="RHEA:12020"/>
        <dbReference type="ChEBI" id="CHEBI:15377"/>
        <dbReference type="ChEBI" id="CHEBI:28938"/>
        <dbReference type="ChEBI" id="CHEBI:35757"/>
        <dbReference type="ChEBI" id="CHEBI:83628"/>
        <dbReference type="EC" id="3.5.1.4"/>
    </reaction>
</comment>
<evidence type="ECO:0000256" key="5">
    <source>
        <dbReference type="PIRSR" id="PIRSR001221-1"/>
    </source>
</evidence>
<keyword evidence="9" id="KW-1185">Reference proteome</keyword>
<dbReference type="InterPro" id="IPR020556">
    <property type="entry name" value="Amidase_CS"/>
</dbReference>
<feature type="domain" description="Amidase" evidence="7">
    <location>
        <begin position="87"/>
        <end position="533"/>
    </location>
</feature>
<dbReference type="InterPro" id="IPR023631">
    <property type="entry name" value="Amidase_dom"/>
</dbReference>
<keyword evidence="4" id="KW-0378">Hydrolase</keyword>
<evidence type="ECO:0000259" key="7">
    <source>
        <dbReference type="Pfam" id="PF01425"/>
    </source>
</evidence>
<dbReference type="PANTHER" id="PTHR46072">
    <property type="entry name" value="AMIDASE-RELATED-RELATED"/>
    <property type="match status" value="1"/>
</dbReference>
<evidence type="ECO:0000313" key="8">
    <source>
        <dbReference type="EMBL" id="CDK28590.1"/>
    </source>
</evidence>